<proteinExistence type="predicted"/>
<evidence type="ECO:0000256" key="1">
    <source>
        <dbReference type="SAM" id="SignalP"/>
    </source>
</evidence>
<keyword evidence="3" id="KW-1185">Reference proteome</keyword>
<dbReference type="AlphaFoldDB" id="A0AAN7WMC8"/>
<reference evidence="2 3" key="1">
    <citation type="journal article" date="2023" name="Genes (Basel)">
        <title>Chromosome-Level Genome Assembly and Circadian Gene Repertoire of the Patagonia Blennie Eleginops maclovinus-The Closest Ancestral Proxy of Antarctic Cryonotothenioids.</title>
        <authorList>
            <person name="Cheng C.C."/>
            <person name="Rivera-Colon A.G."/>
            <person name="Minhas B.F."/>
            <person name="Wilson L."/>
            <person name="Rayamajhi N."/>
            <person name="Vargas-Chacoff L."/>
            <person name="Catchen J.M."/>
        </authorList>
    </citation>
    <scope>NUCLEOTIDE SEQUENCE [LARGE SCALE GENOMIC DNA]</scope>
    <source>
        <strain evidence="2">JMC-PN-2008</strain>
    </source>
</reference>
<accession>A0AAN7WMC8</accession>
<sequence>MLLLFLLFVEEETVGVLLAHSSASLLFHHREPCSAGLRGPRCGKTENILLSTLGLAIPGPFSIRKREVSVCHLFTPPWGDDRGFISSVFVSMEKCDVRGLTGKNIHLRGGDDT</sequence>
<feature type="chain" id="PRO_5043040435" description="Secreted protein" evidence="1">
    <location>
        <begin position="16"/>
        <end position="113"/>
    </location>
</feature>
<comment type="caution">
    <text evidence="2">The sequence shown here is derived from an EMBL/GenBank/DDBJ whole genome shotgun (WGS) entry which is preliminary data.</text>
</comment>
<evidence type="ECO:0008006" key="4">
    <source>
        <dbReference type="Google" id="ProtNLM"/>
    </source>
</evidence>
<dbReference type="Proteomes" id="UP001346869">
    <property type="component" value="Unassembled WGS sequence"/>
</dbReference>
<gene>
    <name evidence="2" type="ORF">PBY51_014512</name>
</gene>
<evidence type="ECO:0000313" key="3">
    <source>
        <dbReference type="Proteomes" id="UP001346869"/>
    </source>
</evidence>
<organism evidence="2 3">
    <name type="scientific">Eleginops maclovinus</name>
    <name type="common">Patagonian blennie</name>
    <name type="synonym">Eleginus maclovinus</name>
    <dbReference type="NCBI Taxonomy" id="56733"/>
    <lineage>
        <taxon>Eukaryota</taxon>
        <taxon>Metazoa</taxon>
        <taxon>Chordata</taxon>
        <taxon>Craniata</taxon>
        <taxon>Vertebrata</taxon>
        <taxon>Euteleostomi</taxon>
        <taxon>Actinopterygii</taxon>
        <taxon>Neopterygii</taxon>
        <taxon>Teleostei</taxon>
        <taxon>Neoteleostei</taxon>
        <taxon>Acanthomorphata</taxon>
        <taxon>Eupercaria</taxon>
        <taxon>Perciformes</taxon>
        <taxon>Notothenioidei</taxon>
        <taxon>Eleginopidae</taxon>
        <taxon>Eleginops</taxon>
    </lineage>
</organism>
<feature type="signal peptide" evidence="1">
    <location>
        <begin position="1"/>
        <end position="15"/>
    </location>
</feature>
<reference evidence="2 3" key="2">
    <citation type="journal article" date="2023" name="Mol. Biol. Evol.">
        <title>Genomics of Secondarily Temperate Adaptation in the Only Non-Antarctic Icefish.</title>
        <authorList>
            <person name="Rivera-Colon A.G."/>
            <person name="Rayamajhi N."/>
            <person name="Minhas B.F."/>
            <person name="Madrigal G."/>
            <person name="Bilyk K.T."/>
            <person name="Yoon V."/>
            <person name="Hune M."/>
            <person name="Gregory S."/>
            <person name="Cheng C.H.C."/>
            <person name="Catchen J.M."/>
        </authorList>
    </citation>
    <scope>NUCLEOTIDE SEQUENCE [LARGE SCALE GENOMIC DNA]</scope>
    <source>
        <strain evidence="2">JMC-PN-2008</strain>
    </source>
</reference>
<protein>
    <recommendedName>
        <fullName evidence="4">Secreted protein</fullName>
    </recommendedName>
</protein>
<name>A0AAN7WMC8_ELEMC</name>
<dbReference type="EMBL" id="JAUZQC010000023">
    <property type="protein sequence ID" value="KAK5850246.1"/>
    <property type="molecule type" value="Genomic_DNA"/>
</dbReference>
<keyword evidence="1" id="KW-0732">Signal</keyword>
<evidence type="ECO:0000313" key="2">
    <source>
        <dbReference type="EMBL" id="KAK5850246.1"/>
    </source>
</evidence>